<evidence type="ECO:0000313" key="2">
    <source>
        <dbReference type="EMBL" id="MCZ0860655.1"/>
    </source>
</evidence>
<feature type="domain" description="DUF5714" evidence="1">
    <location>
        <begin position="60"/>
        <end position="233"/>
    </location>
</feature>
<dbReference type="RefSeq" id="WP_268924865.1">
    <property type="nucleotide sequence ID" value="NZ_JAPTGB010000009.1"/>
</dbReference>
<accession>A0ABT4IHM5</accession>
<evidence type="ECO:0000313" key="3">
    <source>
        <dbReference type="Proteomes" id="UP001141422"/>
    </source>
</evidence>
<dbReference type="EMBL" id="JAPTGB010000009">
    <property type="protein sequence ID" value="MCZ0860655.1"/>
    <property type="molecule type" value="Genomic_DNA"/>
</dbReference>
<protein>
    <submittedName>
        <fullName evidence="2">DUF5714 domain-containing protein</fullName>
    </submittedName>
</protein>
<sequence length="238" mass="25460">MSDAKKNDGCLICGSPVITREQPAKTECAFCRETFTDTAVCINGHYVCNDCCKHPGAAVIRNICTRTKSKNPVSLAVIMMNSPAIYMHGADHHAIIAAALLAAYKNCGGEVDLNTAVDEAIRRGSAVPYGICAAAGTSGGAVSAGIFYSIVAKTDPLSIKEWGEGNLLVSQCLYKIGSAGGPRCCKRCTFFSLETAAAFIAKHFGVQLEMPEKIRCGYMERNVDCNKEHCPYYPGITE</sequence>
<keyword evidence="3" id="KW-1185">Reference proteome</keyword>
<evidence type="ECO:0000259" key="1">
    <source>
        <dbReference type="Pfam" id="PF18978"/>
    </source>
</evidence>
<dbReference type="Proteomes" id="UP001141422">
    <property type="component" value="Unassembled WGS sequence"/>
</dbReference>
<name>A0ABT4IHM5_9EURY</name>
<dbReference type="Pfam" id="PF18978">
    <property type="entry name" value="DUF5714"/>
    <property type="match status" value="1"/>
</dbReference>
<proteinExistence type="predicted"/>
<organism evidence="2 3">
    <name type="scientific">Methanocorpusculum petauri</name>
    <dbReference type="NCBI Taxonomy" id="3002863"/>
    <lineage>
        <taxon>Archaea</taxon>
        <taxon>Methanobacteriati</taxon>
        <taxon>Methanobacteriota</taxon>
        <taxon>Stenosarchaea group</taxon>
        <taxon>Methanomicrobia</taxon>
        <taxon>Methanomicrobiales</taxon>
        <taxon>Methanocorpusculaceae</taxon>
        <taxon>Methanocorpusculum</taxon>
    </lineage>
</organism>
<dbReference type="InterPro" id="IPR043768">
    <property type="entry name" value="DUF5714"/>
</dbReference>
<comment type="caution">
    <text evidence="2">The sequence shown here is derived from an EMBL/GenBank/DDBJ whole genome shotgun (WGS) entry which is preliminary data.</text>
</comment>
<gene>
    <name evidence="2" type="ORF">O0S10_05345</name>
</gene>
<reference evidence="2" key="1">
    <citation type="submission" date="2022-12" db="EMBL/GenBank/DDBJ databases">
        <title>Isolation and characterisation of novel Methanocorpusculum spp. from native Australian herbivores indicates the genus is ancestrally host-associated.</title>
        <authorList>
            <person name="Volmer J.G."/>
            <person name="Soo R.M."/>
            <person name="Evans P.N."/>
            <person name="Hoedt E.C."/>
            <person name="Astorga Alsina A.L."/>
            <person name="Woodcroft B.J."/>
            <person name="Tyson G.W."/>
            <person name="Hugenholtz P."/>
            <person name="Morrison M."/>
        </authorList>
    </citation>
    <scope>NUCLEOTIDE SEQUENCE</scope>
    <source>
        <strain evidence="2">MG</strain>
    </source>
</reference>